<dbReference type="EMBL" id="FJUY01000012">
    <property type="protein sequence ID" value="CZT22072.1"/>
    <property type="molecule type" value="Genomic_DNA"/>
</dbReference>
<dbReference type="AlphaFoldDB" id="A0A2D3UW96"/>
<sequence>MNEASMLELTAVRIIVLLVSNAVKVAPAPTVEVWQSIPLRH</sequence>
<name>A0A2D3UW96_9PEZI</name>
<proteinExistence type="predicted"/>
<evidence type="ECO:0000313" key="1">
    <source>
        <dbReference type="EMBL" id="CZT22072.1"/>
    </source>
</evidence>
<keyword evidence="2" id="KW-1185">Reference proteome</keyword>
<organism evidence="1 2">
    <name type="scientific">Ramularia collo-cygni</name>
    <dbReference type="NCBI Taxonomy" id="112498"/>
    <lineage>
        <taxon>Eukaryota</taxon>
        <taxon>Fungi</taxon>
        <taxon>Dikarya</taxon>
        <taxon>Ascomycota</taxon>
        <taxon>Pezizomycotina</taxon>
        <taxon>Dothideomycetes</taxon>
        <taxon>Dothideomycetidae</taxon>
        <taxon>Mycosphaerellales</taxon>
        <taxon>Mycosphaerellaceae</taxon>
        <taxon>Ramularia</taxon>
    </lineage>
</organism>
<dbReference type="GeneID" id="35606688"/>
<dbReference type="RefSeq" id="XP_023628961.1">
    <property type="nucleotide sequence ID" value="XM_023773193.1"/>
</dbReference>
<accession>A0A2D3UW96</accession>
<reference evidence="1 2" key="1">
    <citation type="submission" date="2016-03" db="EMBL/GenBank/DDBJ databases">
        <authorList>
            <person name="Ploux O."/>
        </authorList>
    </citation>
    <scope>NUCLEOTIDE SEQUENCE [LARGE SCALE GENOMIC DNA]</scope>
    <source>
        <strain evidence="1 2">URUG2</strain>
    </source>
</reference>
<dbReference type="Proteomes" id="UP000225277">
    <property type="component" value="Unassembled WGS sequence"/>
</dbReference>
<gene>
    <name evidence="1" type="ORF">RCC_12130</name>
</gene>
<protein>
    <submittedName>
        <fullName evidence="1">Uncharacterized protein</fullName>
    </submittedName>
</protein>
<evidence type="ECO:0000313" key="2">
    <source>
        <dbReference type="Proteomes" id="UP000225277"/>
    </source>
</evidence>